<feature type="signal peptide" evidence="1">
    <location>
        <begin position="1"/>
        <end position="22"/>
    </location>
</feature>
<proteinExistence type="predicted"/>
<keyword evidence="1" id="KW-0732">Signal</keyword>
<comment type="caution">
    <text evidence="2">The sequence shown here is derived from an EMBL/GenBank/DDBJ whole genome shotgun (WGS) entry which is preliminary data.</text>
</comment>
<dbReference type="AlphaFoldDB" id="A0A2V0PG63"/>
<accession>A0A2V0PG63</accession>
<keyword evidence="3" id="KW-1185">Reference proteome</keyword>
<dbReference type="InParanoid" id="A0A2V0PG63"/>
<organism evidence="2 3">
    <name type="scientific">Raphidocelis subcapitata</name>
    <dbReference type="NCBI Taxonomy" id="307507"/>
    <lineage>
        <taxon>Eukaryota</taxon>
        <taxon>Viridiplantae</taxon>
        <taxon>Chlorophyta</taxon>
        <taxon>core chlorophytes</taxon>
        <taxon>Chlorophyceae</taxon>
        <taxon>CS clade</taxon>
        <taxon>Sphaeropleales</taxon>
        <taxon>Selenastraceae</taxon>
        <taxon>Raphidocelis</taxon>
    </lineage>
</organism>
<sequence>MCSSKVRLALVAACLLLAGAEAARPLRTLRQVVDSFTGANNPRPGMTYASTDYAEARSQAKTVGVVQLEAGVAGIAADKLPGSQSRAATQNTNLQGGSATEISVANFGPVAVSQTDTLVATAIAASDTMPLAKPYNTPGAARSSYLTTFDAQVEPSGLGNQKNVQTASIGAGGLQASNSFGISDVGDGPHAIASANEAVANSYAAAQAF</sequence>
<evidence type="ECO:0000256" key="1">
    <source>
        <dbReference type="SAM" id="SignalP"/>
    </source>
</evidence>
<gene>
    <name evidence="2" type="ORF">Rsub_11113</name>
</gene>
<dbReference type="Proteomes" id="UP000247498">
    <property type="component" value="Unassembled WGS sequence"/>
</dbReference>
<name>A0A2V0PG63_9CHLO</name>
<feature type="chain" id="PRO_5016117847" evidence="1">
    <location>
        <begin position="23"/>
        <end position="209"/>
    </location>
</feature>
<reference evidence="2 3" key="1">
    <citation type="journal article" date="2018" name="Sci. Rep.">
        <title>Raphidocelis subcapitata (=Pseudokirchneriella subcapitata) provides an insight into genome evolution and environmental adaptations in the Sphaeropleales.</title>
        <authorList>
            <person name="Suzuki S."/>
            <person name="Yamaguchi H."/>
            <person name="Nakajima N."/>
            <person name="Kawachi M."/>
        </authorList>
    </citation>
    <scope>NUCLEOTIDE SEQUENCE [LARGE SCALE GENOMIC DNA]</scope>
    <source>
        <strain evidence="2 3">NIES-35</strain>
    </source>
</reference>
<evidence type="ECO:0000313" key="3">
    <source>
        <dbReference type="Proteomes" id="UP000247498"/>
    </source>
</evidence>
<protein>
    <submittedName>
        <fullName evidence="2">Uncharacterized protein</fullName>
    </submittedName>
</protein>
<evidence type="ECO:0000313" key="2">
    <source>
        <dbReference type="EMBL" id="GBF98002.1"/>
    </source>
</evidence>
<dbReference type="EMBL" id="BDRX01000114">
    <property type="protein sequence ID" value="GBF98002.1"/>
    <property type="molecule type" value="Genomic_DNA"/>
</dbReference>